<proteinExistence type="predicted"/>
<evidence type="ECO:0000313" key="2">
    <source>
        <dbReference type="EMBL" id="VBB34254.1"/>
    </source>
</evidence>
<dbReference type="OrthoDB" id="5875012at2759"/>
<dbReference type="AlphaFoldDB" id="A0A498SQI7"/>
<accession>A0A498SQI7</accession>
<feature type="compositionally biased region" description="Basic and acidic residues" evidence="1">
    <location>
        <begin position="93"/>
        <end position="103"/>
    </location>
</feature>
<dbReference type="Proteomes" id="UP000276991">
    <property type="component" value="Unassembled WGS sequence"/>
</dbReference>
<organism evidence="2 3">
    <name type="scientific">Acanthocheilonema viteae</name>
    <name type="common">Filarial nematode worm</name>
    <name type="synonym">Dipetalonema viteae</name>
    <dbReference type="NCBI Taxonomy" id="6277"/>
    <lineage>
        <taxon>Eukaryota</taxon>
        <taxon>Metazoa</taxon>
        <taxon>Ecdysozoa</taxon>
        <taxon>Nematoda</taxon>
        <taxon>Chromadorea</taxon>
        <taxon>Rhabditida</taxon>
        <taxon>Spirurina</taxon>
        <taxon>Spiruromorpha</taxon>
        <taxon>Filarioidea</taxon>
        <taxon>Onchocercidae</taxon>
        <taxon>Acanthocheilonema</taxon>
    </lineage>
</organism>
<reference evidence="2 3" key="1">
    <citation type="submission" date="2018-08" db="EMBL/GenBank/DDBJ databases">
        <authorList>
            <person name="Laetsch R D."/>
            <person name="Stevens L."/>
            <person name="Kumar S."/>
            <person name="Blaxter L. M."/>
        </authorList>
    </citation>
    <scope>NUCLEOTIDE SEQUENCE [LARGE SCALE GENOMIC DNA]</scope>
</reference>
<feature type="compositionally biased region" description="Low complexity" evidence="1">
    <location>
        <begin position="122"/>
        <end position="136"/>
    </location>
</feature>
<gene>
    <name evidence="2" type="ORF">NAV_LOCUS9045</name>
</gene>
<feature type="compositionally biased region" description="Low complexity" evidence="1">
    <location>
        <begin position="168"/>
        <end position="196"/>
    </location>
</feature>
<evidence type="ECO:0000313" key="3">
    <source>
        <dbReference type="Proteomes" id="UP000276991"/>
    </source>
</evidence>
<dbReference type="EMBL" id="UPTC01003247">
    <property type="protein sequence ID" value="VBB34254.1"/>
    <property type="molecule type" value="Genomic_DNA"/>
</dbReference>
<feature type="region of interest" description="Disordered" evidence="1">
    <location>
        <begin position="83"/>
        <end position="196"/>
    </location>
</feature>
<feature type="compositionally biased region" description="Polar residues" evidence="1">
    <location>
        <begin position="104"/>
        <end position="113"/>
    </location>
</feature>
<name>A0A498SQI7_ACAVI</name>
<protein>
    <submittedName>
        <fullName evidence="2">Uncharacterized protein</fullName>
    </submittedName>
</protein>
<feature type="non-terminal residue" evidence="2">
    <location>
        <position position="1"/>
    </location>
</feature>
<keyword evidence="3" id="KW-1185">Reference proteome</keyword>
<evidence type="ECO:0000256" key="1">
    <source>
        <dbReference type="SAM" id="MobiDB-lite"/>
    </source>
</evidence>
<sequence>KTKKDWEFFPIQISATSTDSKTGEEPTLTQIAGTDDYFKAIPELPQYVTHIEGGQPVVFHFIEKKPGTAILPVYIVKRNESESMPRTLLKTSGSERKELERSLTKSNEIQTARSLSAKKDSSSSSVTKKTSSIRKTIALDDNAGKKSEKATASLTKSVDEGDKTIRNKSSTKSSSLPSLSPLPKSSPTSSPTPSAG</sequence>